<dbReference type="Pfam" id="PF02588">
    <property type="entry name" value="YitT_membrane"/>
    <property type="match status" value="1"/>
</dbReference>
<dbReference type="InterPro" id="IPR015867">
    <property type="entry name" value="N-reg_PII/ATP_PRibTrfase_C"/>
</dbReference>
<gene>
    <name evidence="8" type="ORF">CVD27_16455</name>
</gene>
<comment type="caution">
    <text evidence="8">The sequence shown here is derived from an EMBL/GenBank/DDBJ whole genome shotgun (WGS) entry which is preliminary data.</text>
</comment>
<organism evidence="8 9">
    <name type="scientific">Neobacillus cucumis</name>
    <dbReference type="NCBI Taxonomy" id="1740721"/>
    <lineage>
        <taxon>Bacteria</taxon>
        <taxon>Bacillati</taxon>
        <taxon>Bacillota</taxon>
        <taxon>Bacilli</taxon>
        <taxon>Bacillales</taxon>
        <taxon>Bacillaceae</taxon>
        <taxon>Neobacillus</taxon>
    </lineage>
</organism>
<keyword evidence="5 6" id="KW-0472">Membrane</keyword>
<reference evidence="8 9" key="1">
    <citation type="submission" date="2017-11" db="EMBL/GenBank/DDBJ databases">
        <title>Comparitive Functional Genomics of Dry Heat Resistant strains isolated from the Viking Spacecraft.</title>
        <authorList>
            <person name="Seuylemezian A."/>
            <person name="Cooper K."/>
            <person name="Vaishampayan P."/>
        </authorList>
    </citation>
    <scope>NUCLEOTIDE SEQUENCE [LARGE SCALE GENOMIC DNA]</scope>
    <source>
        <strain evidence="8 9">V32-6</strain>
    </source>
</reference>
<evidence type="ECO:0000313" key="8">
    <source>
        <dbReference type="EMBL" id="PLS03243.1"/>
    </source>
</evidence>
<dbReference type="Pfam" id="PF10035">
    <property type="entry name" value="DUF2179"/>
    <property type="match status" value="1"/>
</dbReference>
<feature type="domain" description="DUF2179" evidence="7">
    <location>
        <begin position="217"/>
        <end position="271"/>
    </location>
</feature>
<dbReference type="OrthoDB" id="2417289at2"/>
<evidence type="ECO:0000259" key="7">
    <source>
        <dbReference type="Pfam" id="PF10035"/>
    </source>
</evidence>
<evidence type="ECO:0000256" key="6">
    <source>
        <dbReference type="SAM" id="Phobius"/>
    </source>
</evidence>
<dbReference type="PIRSF" id="PIRSF006483">
    <property type="entry name" value="Membrane_protein_YitT"/>
    <property type="match status" value="1"/>
</dbReference>
<protein>
    <recommendedName>
        <fullName evidence="7">DUF2179 domain-containing protein</fullName>
    </recommendedName>
</protein>
<dbReference type="PANTHER" id="PTHR33545">
    <property type="entry name" value="UPF0750 MEMBRANE PROTEIN YITT-RELATED"/>
    <property type="match status" value="1"/>
</dbReference>
<dbReference type="InterPro" id="IPR019264">
    <property type="entry name" value="DUF2179"/>
</dbReference>
<evidence type="ECO:0000313" key="9">
    <source>
        <dbReference type="Proteomes" id="UP000234950"/>
    </source>
</evidence>
<keyword evidence="3 6" id="KW-0812">Transmembrane</keyword>
<evidence type="ECO:0000256" key="5">
    <source>
        <dbReference type="ARBA" id="ARBA00023136"/>
    </source>
</evidence>
<dbReference type="GO" id="GO:0005886">
    <property type="term" value="C:plasma membrane"/>
    <property type="evidence" value="ECO:0007669"/>
    <property type="project" value="UniProtKB-SubCell"/>
</dbReference>
<evidence type="ECO:0000256" key="3">
    <source>
        <dbReference type="ARBA" id="ARBA00022692"/>
    </source>
</evidence>
<feature type="transmembrane region" description="Helical" evidence="6">
    <location>
        <begin position="7"/>
        <end position="30"/>
    </location>
</feature>
<dbReference type="InterPro" id="IPR051461">
    <property type="entry name" value="UPF0750_membrane"/>
</dbReference>
<evidence type="ECO:0000256" key="1">
    <source>
        <dbReference type="ARBA" id="ARBA00004651"/>
    </source>
</evidence>
<dbReference type="AlphaFoldDB" id="A0A2N5HCK1"/>
<name>A0A2N5HCK1_9BACI</name>
<keyword evidence="9" id="KW-1185">Reference proteome</keyword>
<proteinExistence type="predicted"/>
<dbReference type="CDD" id="cd16380">
    <property type="entry name" value="YitT_C"/>
    <property type="match status" value="1"/>
</dbReference>
<dbReference type="Proteomes" id="UP000234950">
    <property type="component" value="Unassembled WGS sequence"/>
</dbReference>
<keyword evidence="2" id="KW-1003">Cell membrane</keyword>
<feature type="transmembrane region" description="Helical" evidence="6">
    <location>
        <begin position="77"/>
        <end position="98"/>
    </location>
</feature>
<keyword evidence="4 6" id="KW-1133">Transmembrane helix</keyword>
<dbReference type="EMBL" id="PGVE01000063">
    <property type="protein sequence ID" value="PLS03243.1"/>
    <property type="molecule type" value="Genomic_DNA"/>
</dbReference>
<comment type="subcellular location">
    <subcellularLocation>
        <location evidence="1">Cell membrane</location>
        <topology evidence="1">Multi-pass membrane protein</topology>
    </subcellularLocation>
</comment>
<evidence type="ECO:0000256" key="2">
    <source>
        <dbReference type="ARBA" id="ARBA00022475"/>
    </source>
</evidence>
<feature type="transmembrane region" description="Helical" evidence="6">
    <location>
        <begin position="42"/>
        <end position="70"/>
    </location>
</feature>
<dbReference type="InterPro" id="IPR003740">
    <property type="entry name" value="YitT"/>
</dbReference>
<sequence length="276" mass="30520">MFHLFRLIFQIIVIGLCAILFGFSFNTFLIPHKLTSGGVTGIAFLIHHFININTGLIILAINVPLFFIGIKYLGKKFVFLTGYAVLVLSLSMRFIPIRAISPDILLSSIIGGALYGIAVGLIIRQGGSTGGTDIISLSLAKMKNIQVGFLNTCMNLFVVGSSGLIFGWNITLYTIIAIYVAGRAVDMVYTTQNKLTITIITDKYHELTEALFQCHARGVTVTDVEGAYTHKSKKMLTTVITKFELNETKHTIKNVDPQAFVNIMQTMEVMGRFRKN</sequence>
<feature type="transmembrane region" description="Helical" evidence="6">
    <location>
        <begin position="104"/>
        <end position="123"/>
    </location>
</feature>
<evidence type="ECO:0000256" key="4">
    <source>
        <dbReference type="ARBA" id="ARBA00022989"/>
    </source>
</evidence>
<accession>A0A2N5HCK1</accession>
<dbReference type="PANTHER" id="PTHR33545:SF5">
    <property type="entry name" value="UPF0750 MEMBRANE PROTEIN YITT"/>
    <property type="match status" value="1"/>
</dbReference>
<dbReference type="Gene3D" id="3.30.70.120">
    <property type="match status" value="1"/>
</dbReference>